<dbReference type="InterPro" id="IPR020550">
    <property type="entry name" value="Inositol_monophosphatase_CS"/>
</dbReference>
<dbReference type="RefSeq" id="WP_035255798.1">
    <property type="nucleotide sequence ID" value="NZ_JFKE01000001.1"/>
</dbReference>
<feature type="binding site" evidence="4">
    <location>
        <position position="67"/>
    </location>
    <ligand>
        <name>Mg(2+)</name>
        <dbReference type="ChEBI" id="CHEBI:18420"/>
        <label>1</label>
        <note>catalytic</note>
    </ligand>
</feature>
<dbReference type="PANTHER" id="PTHR20854:SF4">
    <property type="entry name" value="INOSITOL-1-MONOPHOSPHATASE-RELATED"/>
    <property type="match status" value="1"/>
</dbReference>
<dbReference type="STRING" id="1454373.ACMU_02815"/>
<evidence type="ECO:0000256" key="2">
    <source>
        <dbReference type="ARBA" id="ARBA00022723"/>
    </source>
</evidence>
<feature type="binding site" evidence="4">
    <location>
        <position position="89"/>
    </location>
    <ligand>
        <name>Mg(2+)</name>
        <dbReference type="ChEBI" id="CHEBI:18420"/>
        <label>1</label>
        <note>catalytic</note>
    </ligand>
</feature>
<dbReference type="EMBL" id="JFKE01000001">
    <property type="protein sequence ID" value="KAJ57453.1"/>
    <property type="molecule type" value="Genomic_DNA"/>
</dbReference>
<dbReference type="CDD" id="cd01638">
    <property type="entry name" value="CysQ"/>
    <property type="match status" value="1"/>
</dbReference>
<comment type="caution">
    <text evidence="5">The sequence shown here is derived from an EMBL/GenBank/DDBJ whole genome shotgun (WGS) entry which is preliminary data.</text>
</comment>
<dbReference type="PRINTS" id="PR00377">
    <property type="entry name" value="IMPHPHTASES"/>
</dbReference>
<dbReference type="InterPro" id="IPR000760">
    <property type="entry name" value="Inositol_monophosphatase-like"/>
</dbReference>
<dbReference type="PROSITE" id="PS00630">
    <property type="entry name" value="IMP_2"/>
    <property type="match status" value="1"/>
</dbReference>
<dbReference type="GO" id="GO:0006020">
    <property type="term" value="P:inositol metabolic process"/>
    <property type="evidence" value="ECO:0007669"/>
    <property type="project" value="TreeGrafter"/>
</dbReference>
<dbReference type="GO" id="GO:0007165">
    <property type="term" value="P:signal transduction"/>
    <property type="evidence" value="ECO:0007669"/>
    <property type="project" value="TreeGrafter"/>
</dbReference>
<dbReference type="Gene3D" id="3.30.540.10">
    <property type="entry name" value="Fructose-1,6-Bisphosphatase, subunit A, domain 1"/>
    <property type="match status" value="1"/>
</dbReference>
<dbReference type="Proteomes" id="UP000026249">
    <property type="component" value="Unassembled WGS sequence"/>
</dbReference>
<keyword evidence="3 4" id="KW-0460">Magnesium</keyword>
<dbReference type="Pfam" id="PF00459">
    <property type="entry name" value="Inositol_P"/>
    <property type="match status" value="1"/>
</dbReference>
<gene>
    <name evidence="5" type="ORF">ACMU_02815</name>
</gene>
<feature type="binding site" evidence="4">
    <location>
        <position position="207"/>
    </location>
    <ligand>
        <name>Mg(2+)</name>
        <dbReference type="ChEBI" id="CHEBI:18420"/>
        <label>1</label>
        <note>catalytic</note>
    </ligand>
</feature>
<feature type="binding site" evidence="4">
    <location>
        <position position="88"/>
    </location>
    <ligand>
        <name>Mg(2+)</name>
        <dbReference type="ChEBI" id="CHEBI:18420"/>
        <label>1</label>
        <note>catalytic</note>
    </ligand>
</feature>
<evidence type="ECO:0000256" key="4">
    <source>
        <dbReference type="PIRSR" id="PIRSR600760-2"/>
    </source>
</evidence>
<keyword evidence="6" id="KW-1185">Reference proteome</keyword>
<dbReference type="AlphaFoldDB" id="A0A037ZPK4"/>
<dbReference type="PANTHER" id="PTHR20854">
    <property type="entry name" value="INOSITOL MONOPHOSPHATASE"/>
    <property type="match status" value="1"/>
</dbReference>
<comment type="similarity">
    <text evidence="1">Belongs to the inositol monophosphatase superfamily.</text>
</comment>
<evidence type="ECO:0000256" key="1">
    <source>
        <dbReference type="ARBA" id="ARBA00009759"/>
    </source>
</evidence>
<proteinExistence type="inferred from homology"/>
<accession>A0A037ZPK4</accession>
<reference evidence="5 6" key="1">
    <citation type="submission" date="2014-03" db="EMBL/GenBank/DDBJ databases">
        <title>Draft Genome Sequence of Actibacterium mucosum KCTC 23349, a Marine Alphaproteobacterium with Complex Ionic Requirements Isolated from Mediterranean Seawater at Malvarrosa Beach, Valencia, Spain.</title>
        <authorList>
            <person name="Arahal D.R."/>
            <person name="Shao Z."/>
            <person name="Lai Q."/>
            <person name="Pujalte M.J."/>
        </authorList>
    </citation>
    <scope>NUCLEOTIDE SEQUENCE [LARGE SCALE GENOMIC DNA]</scope>
    <source>
        <strain evidence="5 6">KCTC 23349</strain>
    </source>
</reference>
<protein>
    <submittedName>
        <fullName evidence="5">Inositol monophosphatase</fullName>
    </submittedName>
</protein>
<evidence type="ECO:0000256" key="3">
    <source>
        <dbReference type="ARBA" id="ARBA00022842"/>
    </source>
</evidence>
<dbReference type="GO" id="GO:0046872">
    <property type="term" value="F:metal ion binding"/>
    <property type="evidence" value="ECO:0007669"/>
    <property type="project" value="UniProtKB-KW"/>
</dbReference>
<comment type="cofactor">
    <cofactor evidence="4">
        <name>Mg(2+)</name>
        <dbReference type="ChEBI" id="CHEBI:18420"/>
    </cofactor>
</comment>
<feature type="binding site" evidence="4">
    <location>
        <position position="86"/>
    </location>
    <ligand>
        <name>Mg(2+)</name>
        <dbReference type="ChEBI" id="CHEBI:18420"/>
        <label>1</label>
        <note>catalytic</note>
    </ligand>
</feature>
<organism evidence="5 6">
    <name type="scientific">Actibacterium mucosum KCTC 23349</name>
    <dbReference type="NCBI Taxonomy" id="1454373"/>
    <lineage>
        <taxon>Bacteria</taxon>
        <taxon>Pseudomonadati</taxon>
        <taxon>Pseudomonadota</taxon>
        <taxon>Alphaproteobacteria</taxon>
        <taxon>Rhodobacterales</taxon>
        <taxon>Roseobacteraceae</taxon>
        <taxon>Actibacterium</taxon>
    </lineage>
</organism>
<dbReference type="GO" id="GO:0008934">
    <property type="term" value="F:inositol monophosphate 1-phosphatase activity"/>
    <property type="evidence" value="ECO:0007669"/>
    <property type="project" value="TreeGrafter"/>
</dbReference>
<name>A0A037ZPK4_9RHOB</name>
<keyword evidence="2 4" id="KW-0479">Metal-binding</keyword>
<evidence type="ECO:0000313" key="6">
    <source>
        <dbReference type="Proteomes" id="UP000026249"/>
    </source>
</evidence>
<sequence>MPARDLALLVEAAKAAGEVVAPFWRHAPEHWDKPDAQGPVSEADLAVDACLRDILLSARPDYGWISEESVDERDGAAERNRSFIIDPIDGTRSFLEGARTFAHSLAIAENGRIIAGVVFLPMHDRMFQAAKGGGAFLNETPLRAGAHMGMDGADILAARPTLAAENWDTPAPAANRHYRASLAYRMALVAQGRFDAMITLRPTWFWDIAAGTLIAEEAGAEVRNAFGDHVDFADTDPRAAGIVVANPTLRADIHARLSPTGLSSRLAIQ</sequence>
<dbReference type="SUPFAM" id="SSF56655">
    <property type="entry name" value="Carbohydrate phosphatase"/>
    <property type="match status" value="1"/>
</dbReference>
<evidence type="ECO:0000313" key="5">
    <source>
        <dbReference type="EMBL" id="KAJ57453.1"/>
    </source>
</evidence>
<dbReference type="Gene3D" id="3.40.190.80">
    <property type="match status" value="1"/>
</dbReference>
<dbReference type="OrthoDB" id="9785695at2"/>
<dbReference type="GO" id="GO:0046854">
    <property type="term" value="P:phosphatidylinositol phosphate biosynthetic process"/>
    <property type="evidence" value="ECO:0007669"/>
    <property type="project" value="InterPro"/>
</dbReference>